<keyword evidence="2" id="KW-0812">Transmembrane</keyword>
<feature type="transmembrane region" description="Helical" evidence="2">
    <location>
        <begin position="235"/>
        <end position="253"/>
    </location>
</feature>
<evidence type="ECO:0000313" key="4">
    <source>
        <dbReference type="Proteomes" id="UP000776164"/>
    </source>
</evidence>
<organism evidence="3 4">
    <name type="scientific">Subtercola frigoramans</name>
    <dbReference type="NCBI Taxonomy" id="120298"/>
    <lineage>
        <taxon>Bacteria</taxon>
        <taxon>Bacillati</taxon>
        <taxon>Actinomycetota</taxon>
        <taxon>Actinomycetes</taxon>
        <taxon>Micrococcales</taxon>
        <taxon>Microbacteriaceae</taxon>
        <taxon>Subtercola</taxon>
    </lineage>
</organism>
<feature type="transmembrane region" description="Helical" evidence="2">
    <location>
        <begin position="89"/>
        <end position="112"/>
    </location>
</feature>
<feature type="transmembrane region" description="Helical" evidence="2">
    <location>
        <begin position="209"/>
        <end position="228"/>
    </location>
</feature>
<evidence type="ECO:0000256" key="1">
    <source>
        <dbReference type="SAM" id="MobiDB-lite"/>
    </source>
</evidence>
<comment type="caution">
    <text evidence="3">The sequence shown here is derived from an EMBL/GenBank/DDBJ whole genome shotgun (WGS) entry which is preliminary data.</text>
</comment>
<accession>A0ABS2L342</accession>
<feature type="transmembrane region" description="Helical" evidence="2">
    <location>
        <begin position="54"/>
        <end position="77"/>
    </location>
</feature>
<feature type="compositionally biased region" description="Polar residues" evidence="1">
    <location>
        <begin position="34"/>
        <end position="44"/>
    </location>
</feature>
<dbReference type="Proteomes" id="UP000776164">
    <property type="component" value="Unassembled WGS sequence"/>
</dbReference>
<evidence type="ECO:0008006" key="5">
    <source>
        <dbReference type="Google" id="ProtNLM"/>
    </source>
</evidence>
<feature type="transmembrane region" description="Helical" evidence="2">
    <location>
        <begin position="178"/>
        <end position="203"/>
    </location>
</feature>
<feature type="compositionally biased region" description="Low complexity" evidence="1">
    <location>
        <begin position="1"/>
        <end position="28"/>
    </location>
</feature>
<gene>
    <name evidence="3" type="ORF">JOE66_001152</name>
</gene>
<feature type="transmembrane region" description="Helical" evidence="2">
    <location>
        <begin position="119"/>
        <end position="140"/>
    </location>
</feature>
<dbReference type="RefSeq" id="WP_205107565.1">
    <property type="nucleotide sequence ID" value="NZ_BAAAHT010000013.1"/>
</dbReference>
<protein>
    <recommendedName>
        <fullName evidence="5">DUF4386 family protein</fullName>
    </recommendedName>
</protein>
<dbReference type="EMBL" id="JAFBBU010000001">
    <property type="protein sequence ID" value="MBM7471518.1"/>
    <property type="molecule type" value="Genomic_DNA"/>
</dbReference>
<keyword evidence="2" id="KW-0472">Membrane</keyword>
<name>A0ABS2L342_9MICO</name>
<keyword evidence="4" id="KW-1185">Reference proteome</keyword>
<evidence type="ECO:0000313" key="3">
    <source>
        <dbReference type="EMBL" id="MBM7471518.1"/>
    </source>
</evidence>
<sequence length="273" mass="28081">MNITPPAITPSGSTPTASPEAATAASSPQGASPKRTSPNTSPKRTSPKGITPAALTRVSAIAAALAGLIYIVIQFIHPADVVASLSTPQWMIVHVLSFTEAVLALIGITGIYLSHVRKLGVLGLIGYLMFASFFILQSAFNFAEALIAPLFVTAAPQVSVDFVGLFGRYPAVTDLGPLAALPQVGAVLYVGGALLFGIAIIRAGVLSRGAGILLIAAAAITPVAGALLPHTLERMAAVPMGLALVWLGISLFSNVTKMTAQNADQVHLDLTVR</sequence>
<evidence type="ECO:0000256" key="2">
    <source>
        <dbReference type="SAM" id="Phobius"/>
    </source>
</evidence>
<feature type="region of interest" description="Disordered" evidence="1">
    <location>
        <begin position="1"/>
        <end position="50"/>
    </location>
</feature>
<reference evidence="3 4" key="1">
    <citation type="submission" date="2021-01" db="EMBL/GenBank/DDBJ databases">
        <title>Sequencing the genomes of 1000 actinobacteria strains.</title>
        <authorList>
            <person name="Klenk H.-P."/>
        </authorList>
    </citation>
    <scope>NUCLEOTIDE SEQUENCE [LARGE SCALE GENOMIC DNA]</scope>
    <source>
        <strain evidence="3 4">DSM 13057</strain>
    </source>
</reference>
<proteinExistence type="predicted"/>
<keyword evidence="2" id="KW-1133">Transmembrane helix</keyword>